<comment type="similarity">
    <text evidence="6">Belongs to the zinc-containing alcohol dehydrogenase family.</text>
</comment>
<dbReference type="SUPFAM" id="SSF50129">
    <property type="entry name" value="GroES-like"/>
    <property type="match status" value="2"/>
</dbReference>
<feature type="domain" description="Enoyl reductase (ER)" evidence="8">
    <location>
        <begin position="19"/>
        <end position="375"/>
    </location>
</feature>
<evidence type="ECO:0000313" key="10">
    <source>
        <dbReference type="Proteomes" id="UP000295122"/>
    </source>
</evidence>
<dbReference type="InterPro" id="IPR013149">
    <property type="entry name" value="ADH-like_C"/>
</dbReference>
<evidence type="ECO:0000256" key="7">
    <source>
        <dbReference type="SAM" id="Phobius"/>
    </source>
</evidence>
<dbReference type="InterPro" id="IPR011032">
    <property type="entry name" value="GroES-like_sf"/>
</dbReference>
<protein>
    <submittedName>
        <fullName evidence="9">Alcohol dehydrogenase</fullName>
    </submittedName>
</protein>
<proteinExistence type="inferred from homology"/>
<gene>
    <name evidence="9" type="ORF">EV668_0958</name>
</gene>
<keyword evidence="4" id="KW-0560">Oxidoreductase</keyword>
<dbReference type="Gene3D" id="3.40.50.720">
    <property type="entry name" value="NAD(P)-binding Rossmann-like Domain"/>
    <property type="match status" value="1"/>
</dbReference>
<dbReference type="EMBL" id="SNZR01000011">
    <property type="protein sequence ID" value="TDR93693.1"/>
    <property type="molecule type" value="Genomic_DNA"/>
</dbReference>
<dbReference type="SMART" id="SM00829">
    <property type="entry name" value="PKS_ER"/>
    <property type="match status" value="1"/>
</dbReference>
<evidence type="ECO:0000256" key="2">
    <source>
        <dbReference type="ARBA" id="ARBA00022723"/>
    </source>
</evidence>
<evidence type="ECO:0000259" key="8">
    <source>
        <dbReference type="SMART" id="SM00829"/>
    </source>
</evidence>
<keyword evidence="3 6" id="KW-0862">Zinc</keyword>
<accession>A0A4R7C6E4</accession>
<dbReference type="Gene3D" id="3.90.180.10">
    <property type="entry name" value="Medium-chain alcohol dehydrogenases, catalytic domain"/>
    <property type="match status" value="1"/>
</dbReference>
<evidence type="ECO:0000256" key="1">
    <source>
        <dbReference type="ARBA" id="ARBA00001947"/>
    </source>
</evidence>
<dbReference type="GO" id="GO:0051903">
    <property type="term" value="F:S-(hydroxymethyl)glutathione dehydrogenase [NAD(P)+] activity"/>
    <property type="evidence" value="ECO:0007669"/>
    <property type="project" value="TreeGrafter"/>
</dbReference>
<comment type="cofactor">
    <cofactor evidence="1 6">
        <name>Zn(2+)</name>
        <dbReference type="ChEBI" id="CHEBI:29105"/>
    </cofactor>
</comment>
<dbReference type="GO" id="GO:0008270">
    <property type="term" value="F:zinc ion binding"/>
    <property type="evidence" value="ECO:0007669"/>
    <property type="project" value="InterPro"/>
</dbReference>
<keyword evidence="2 6" id="KW-0479">Metal-binding</keyword>
<dbReference type="InterPro" id="IPR013154">
    <property type="entry name" value="ADH-like_N"/>
</dbReference>
<keyword evidence="7" id="KW-1133">Transmembrane helix</keyword>
<organism evidence="9 10">
    <name type="scientific">Enterovirga rhinocerotis</name>
    <dbReference type="NCBI Taxonomy" id="1339210"/>
    <lineage>
        <taxon>Bacteria</taxon>
        <taxon>Pseudomonadati</taxon>
        <taxon>Pseudomonadota</taxon>
        <taxon>Alphaproteobacteria</taxon>
        <taxon>Hyphomicrobiales</taxon>
        <taxon>Methylobacteriaceae</taxon>
        <taxon>Enterovirga</taxon>
    </lineage>
</organism>
<evidence type="ECO:0000256" key="5">
    <source>
        <dbReference type="ARBA" id="ARBA00023027"/>
    </source>
</evidence>
<dbReference type="AlphaFoldDB" id="A0A4R7C6E4"/>
<feature type="transmembrane region" description="Helical" evidence="7">
    <location>
        <begin position="199"/>
        <end position="219"/>
    </location>
</feature>
<name>A0A4R7C6E4_9HYPH</name>
<evidence type="ECO:0000256" key="4">
    <source>
        <dbReference type="ARBA" id="ARBA00023002"/>
    </source>
</evidence>
<sequence length="375" mass="39122">MMKSRSALLRNAPVQRPYKDTKPLTIEEVDLDPPGRDEVLIKIAAAGVCHSDLSGINGDRPRPTPVALGHEASGTVAALGPGVDDLEIGDHVVMSFLPVCGHCAPCSEGRGQLCEPGHAAGMKGTLLSGERRIRCEGVEINHHSGVSAFGQYSVISRRSVVKITKDVDLVEAALFGCAVMTGVGTVINTCRVKMGESVAVIGLGGVGLSAVLGAAAAGASRIVAIDLNPGKFETAKAVGATDTLLANDPDIVAKVKAITGGGVDHAVEMAGAPAAFDLAFQITRRGGTTATAGLANANSRFQLPPVALVGEERTIKGSYMGSCVPSRDIPRFIELWRQGRLPVEKLMSSKGPLEGINEAFDRLERGEVVRHLIVM</sequence>
<keyword evidence="5" id="KW-0520">NAD</keyword>
<dbReference type="InterPro" id="IPR002328">
    <property type="entry name" value="ADH_Zn_CS"/>
</dbReference>
<dbReference type="GO" id="GO:0005829">
    <property type="term" value="C:cytosol"/>
    <property type="evidence" value="ECO:0007669"/>
    <property type="project" value="TreeGrafter"/>
</dbReference>
<dbReference type="CDD" id="cd08281">
    <property type="entry name" value="liver_ADH_like1"/>
    <property type="match status" value="1"/>
</dbReference>
<dbReference type="InterPro" id="IPR036291">
    <property type="entry name" value="NAD(P)-bd_dom_sf"/>
</dbReference>
<dbReference type="GO" id="GO:0046294">
    <property type="term" value="P:formaldehyde catabolic process"/>
    <property type="evidence" value="ECO:0007669"/>
    <property type="project" value="TreeGrafter"/>
</dbReference>
<comment type="caution">
    <text evidence="9">The sequence shown here is derived from an EMBL/GenBank/DDBJ whole genome shotgun (WGS) entry which is preliminary data.</text>
</comment>
<dbReference type="SUPFAM" id="SSF51735">
    <property type="entry name" value="NAD(P)-binding Rossmann-fold domains"/>
    <property type="match status" value="1"/>
</dbReference>
<evidence type="ECO:0000256" key="3">
    <source>
        <dbReference type="ARBA" id="ARBA00022833"/>
    </source>
</evidence>
<evidence type="ECO:0000256" key="6">
    <source>
        <dbReference type="RuleBase" id="RU361277"/>
    </source>
</evidence>
<dbReference type="Proteomes" id="UP000295122">
    <property type="component" value="Unassembled WGS sequence"/>
</dbReference>
<dbReference type="FunFam" id="3.40.50.720:FF:000003">
    <property type="entry name" value="S-(hydroxymethyl)glutathione dehydrogenase"/>
    <property type="match status" value="1"/>
</dbReference>
<keyword evidence="7" id="KW-0812">Transmembrane</keyword>
<dbReference type="Pfam" id="PF00107">
    <property type="entry name" value="ADH_zinc_N"/>
    <property type="match status" value="1"/>
</dbReference>
<dbReference type="InterPro" id="IPR020843">
    <property type="entry name" value="ER"/>
</dbReference>
<evidence type="ECO:0000313" key="9">
    <source>
        <dbReference type="EMBL" id="TDR93693.1"/>
    </source>
</evidence>
<keyword evidence="10" id="KW-1185">Reference proteome</keyword>
<dbReference type="Pfam" id="PF08240">
    <property type="entry name" value="ADH_N"/>
    <property type="match status" value="1"/>
</dbReference>
<keyword evidence="7" id="KW-0472">Membrane</keyword>
<dbReference type="PANTHER" id="PTHR43880:SF12">
    <property type="entry name" value="ALCOHOL DEHYDROGENASE CLASS-3"/>
    <property type="match status" value="1"/>
</dbReference>
<dbReference type="PANTHER" id="PTHR43880">
    <property type="entry name" value="ALCOHOL DEHYDROGENASE"/>
    <property type="match status" value="1"/>
</dbReference>
<dbReference type="PROSITE" id="PS00059">
    <property type="entry name" value="ADH_ZINC"/>
    <property type="match status" value="1"/>
</dbReference>
<reference evidence="9 10" key="1">
    <citation type="submission" date="2019-03" db="EMBL/GenBank/DDBJ databases">
        <title>Genomic Encyclopedia of Type Strains, Phase IV (KMG-IV): sequencing the most valuable type-strain genomes for metagenomic binning, comparative biology and taxonomic classification.</title>
        <authorList>
            <person name="Goeker M."/>
        </authorList>
    </citation>
    <scope>NUCLEOTIDE SEQUENCE [LARGE SCALE GENOMIC DNA]</scope>
    <source>
        <strain evidence="9 10">DSM 25903</strain>
    </source>
</reference>